<gene>
    <name evidence="1" type="ORF">EUTSA_v10012409mg</name>
</gene>
<dbReference type="Proteomes" id="UP000030689">
    <property type="component" value="Unassembled WGS sequence"/>
</dbReference>
<evidence type="ECO:0008006" key="3">
    <source>
        <dbReference type="Google" id="ProtNLM"/>
    </source>
</evidence>
<evidence type="ECO:0000313" key="1">
    <source>
        <dbReference type="EMBL" id="ESQ30623.1"/>
    </source>
</evidence>
<dbReference type="KEGG" id="eus:EUTSA_v10012409mg"/>
<reference evidence="1 2" key="1">
    <citation type="journal article" date="2013" name="Front. Plant Sci.">
        <title>The Reference Genome of the Halophytic Plant Eutrema salsugineum.</title>
        <authorList>
            <person name="Yang R."/>
            <person name="Jarvis D.E."/>
            <person name="Chen H."/>
            <person name="Beilstein M.A."/>
            <person name="Grimwood J."/>
            <person name="Jenkins J."/>
            <person name="Shu S."/>
            <person name="Prochnik S."/>
            <person name="Xin M."/>
            <person name="Ma C."/>
            <person name="Schmutz J."/>
            <person name="Wing R.A."/>
            <person name="Mitchell-Olds T."/>
            <person name="Schumaker K.S."/>
            <person name="Wang X."/>
        </authorList>
    </citation>
    <scope>NUCLEOTIDE SEQUENCE [LARGE SCALE GENOMIC DNA]</scope>
</reference>
<sequence length="85" mass="9049">MVQLIAERSMWMRGRIGNTEVIVLIDSSATSNFINFISPAKVREIGLPITETGGFGVSVGDGQVISGQRKCSGVVLAIQGVEIIE</sequence>
<dbReference type="AlphaFoldDB" id="V4KTD6"/>
<accession>V4KTD6</accession>
<keyword evidence="2" id="KW-1185">Reference proteome</keyword>
<evidence type="ECO:0000313" key="2">
    <source>
        <dbReference type="Proteomes" id="UP000030689"/>
    </source>
</evidence>
<name>V4KTD6_EUTSA</name>
<organism evidence="1 2">
    <name type="scientific">Eutrema salsugineum</name>
    <name type="common">Saltwater cress</name>
    <name type="synonym">Sisymbrium salsugineum</name>
    <dbReference type="NCBI Taxonomy" id="72664"/>
    <lineage>
        <taxon>Eukaryota</taxon>
        <taxon>Viridiplantae</taxon>
        <taxon>Streptophyta</taxon>
        <taxon>Embryophyta</taxon>
        <taxon>Tracheophyta</taxon>
        <taxon>Spermatophyta</taxon>
        <taxon>Magnoliopsida</taxon>
        <taxon>eudicotyledons</taxon>
        <taxon>Gunneridae</taxon>
        <taxon>Pentapetalae</taxon>
        <taxon>rosids</taxon>
        <taxon>malvids</taxon>
        <taxon>Brassicales</taxon>
        <taxon>Brassicaceae</taxon>
        <taxon>Eutremeae</taxon>
        <taxon>Eutrema</taxon>
    </lineage>
</organism>
<dbReference type="EMBL" id="KI517809">
    <property type="protein sequence ID" value="ESQ30623.1"/>
    <property type="molecule type" value="Genomic_DNA"/>
</dbReference>
<proteinExistence type="predicted"/>
<dbReference type="Gramene" id="ESQ30623">
    <property type="protein sequence ID" value="ESQ30623"/>
    <property type="gene ID" value="EUTSA_v10012409mg"/>
</dbReference>
<protein>
    <recommendedName>
        <fullName evidence="3">Peptidase A2 domain-containing protein</fullName>
    </recommendedName>
</protein>
<dbReference type="CDD" id="cd00303">
    <property type="entry name" value="retropepsin_like"/>
    <property type="match status" value="1"/>
</dbReference>